<dbReference type="PANTHER" id="PTHR21230">
    <property type="entry name" value="VESICLE TRANSPORT V-SNARE PROTEIN VTI1-RELATED"/>
    <property type="match status" value="1"/>
</dbReference>
<evidence type="ECO:0000256" key="10">
    <source>
        <dbReference type="ARBA" id="ARBA00037983"/>
    </source>
</evidence>
<dbReference type="GO" id="GO:0006888">
    <property type="term" value="P:endoplasmic reticulum to Golgi vesicle-mediated transport"/>
    <property type="evidence" value="ECO:0007669"/>
    <property type="project" value="TreeGrafter"/>
</dbReference>
<evidence type="ECO:0000256" key="9">
    <source>
        <dbReference type="ARBA" id="ARBA00023136"/>
    </source>
</evidence>
<keyword evidence="4 13" id="KW-0812">Transmembrane</keyword>
<dbReference type="OrthoDB" id="158360at2759"/>
<evidence type="ECO:0000256" key="1">
    <source>
        <dbReference type="ARBA" id="ARBA00004163"/>
    </source>
</evidence>
<protein>
    <recommendedName>
        <fullName evidence="11 12">Protein transport protein BOS1</fullName>
    </recommendedName>
</protein>
<reference evidence="14 15" key="1">
    <citation type="journal article" date="2019" name="Front. Genet.">
        <title>Whole-Genome Sequencing of the Opportunistic Yeast Pathogen Candida inconspicua Uncovers Its Hybrid Origin.</title>
        <authorList>
            <person name="Mixao V."/>
            <person name="Hansen A.P."/>
            <person name="Saus E."/>
            <person name="Boekhout T."/>
            <person name="Lass-Florl C."/>
            <person name="Gabaldon T."/>
        </authorList>
    </citation>
    <scope>NUCLEOTIDE SEQUENCE [LARGE SCALE GENOMIC DNA]</scope>
    <source>
        <strain evidence="14 15">CBS 180</strain>
    </source>
</reference>
<keyword evidence="7 13" id="KW-1133">Transmembrane helix</keyword>
<keyword evidence="6 12" id="KW-0653">Protein transport</keyword>
<dbReference type="GO" id="GO:0031201">
    <property type="term" value="C:SNARE complex"/>
    <property type="evidence" value="ECO:0007669"/>
    <property type="project" value="TreeGrafter"/>
</dbReference>
<dbReference type="EMBL" id="SELW01000599">
    <property type="protein sequence ID" value="TID19203.1"/>
    <property type="molecule type" value="Genomic_DNA"/>
</dbReference>
<proteinExistence type="inferred from homology"/>
<evidence type="ECO:0000256" key="12">
    <source>
        <dbReference type="PIRNR" id="PIRNR028865"/>
    </source>
</evidence>
<evidence type="ECO:0000256" key="8">
    <source>
        <dbReference type="ARBA" id="ARBA00023034"/>
    </source>
</evidence>
<accession>A0A4T0WXX1</accession>
<dbReference type="STRING" id="52247.A0A4T0WXX1"/>
<feature type="transmembrane region" description="Helical" evidence="13">
    <location>
        <begin position="228"/>
        <end position="248"/>
    </location>
</feature>
<dbReference type="GO" id="GO:0006906">
    <property type="term" value="P:vesicle fusion"/>
    <property type="evidence" value="ECO:0007669"/>
    <property type="project" value="TreeGrafter"/>
</dbReference>
<evidence type="ECO:0000256" key="4">
    <source>
        <dbReference type="ARBA" id="ARBA00022692"/>
    </source>
</evidence>
<evidence type="ECO:0000313" key="14">
    <source>
        <dbReference type="EMBL" id="TID19203.1"/>
    </source>
</evidence>
<keyword evidence="15" id="KW-1185">Reference proteome</keyword>
<evidence type="ECO:0000256" key="7">
    <source>
        <dbReference type="ARBA" id="ARBA00022989"/>
    </source>
</evidence>
<dbReference type="GO" id="GO:0005484">
    <property type="term" value="F:SNAP receptor activity"/>
    <property type="evidence" value="ECO:0007669"/>
    <property type="project" value="InterPro"/>
</dbReference>
<organism evidence="14 15">
    <name type="scientific">Pichia inconspicua</name>
    <dbReference type="NCBI Taxonomy" id="52247"/>
    <lineage>
        <taxon>Eukaryota</taxon>
        <taxon>Fungi</taxon>
        <taxon>Dikarya</taxon>
        <taxon>Ascomycota</taxon>
        <taxon>Saccharomycotina</taxon>
        <taxon>Pichiomycetes</taxon>
        <taxon>Pichiales</taxon>
        <taxon>Pichiaceae</taxon>
        <taxon>Pichia</taxon>
    </lineage>
</organism>
<keyword evidence="8" id="KW-0333">Golgi apparatus</keyword>
<evidence type="ECO:0000313" key="15">
    <source>
        <dbReference type="Proteomes" id="UP000307173"/>
    </source>
</evidence>
<keyword evidence="9 12" id="KW-0472">Membrane</keyword>
<comment type="subcellular location">
    <subcellularLocation>
        <location evidence="1">Endoplasmic reticulum membrane</location>
        <topology evidence="1">Single-pass type IV membrane protein</topology>
    </subcellularLocation>
    <subcellularLocation>
        <location evidence="2">Golgi apparatus membrane</location>
        <topology evidence="2">Single-pass type IV membrane protein</topology>
    </subcellularLocation>
</comment>
<evidence type="ECO:0000256" key="5">
    <source>
        <dbReference type="ARBA" id="ARBA00022892"/>
    </source>
</evidence>
<dbReference type="AlphaFoldDB" id="A0A4T0WXX1"/>
<evidence type="ECO:0000256" key="3">
    <source>
        <dbReference type="ARBA" id="ARBA00022448"/>
    </source>
</evidence>
<comment type="caution">
    <text evidence="14">The sequence shown here is derived from an EMBL/GenBank/DDBJ whole genome shotgun (WGS) entry which is preliminary data.</text>
</comment>
<gene>
    <name evidence="14" type="ORF">CANINC_003773</name>
</gene>
<dbReference type="GO" id="GO:0000139">
    <property type="term" value="C:Golgi membrane"/>
    <property type="evidence" value="ECO:0007669"/>
    <property type="project" value="UniProtKB-SubCell"/>
</dbReference>
<evidence type="ECO:0000256" key="13">
    <source>
        <dbReference type="SAM" id="Phobius"/>
    </source>
</evidence>
<name>A0A4T0WXX1_9ASCO</name>
<dbReference type="PANTHER" id="PTHR21230:SF1">
    <property type="entry name" value="GOLGI SNAP RECEPTOR COMPLEX MEMBER 2"/>
    <property type="match status" value="1"/>
</dbReference>
<keyword evidence="3 12" id="KW-0813">Transport</keyword>
<keyword evidence="5" id="KW-0931">ER-Golgi transport</keyword>
<evidence type="ECO:0000256" key="6">
    <source>
        <dbReference type="ARBA" id="ARBA00022927"/>
    </source>
</evidence>
<sequence length="249" mass="28729">MSLLYSQTNKQVQSLRNDIGTFRGIVESSNETALNKSLSLMGSISTTITNVGRLLSDFETYVSNQTDKAAQTKNRNRLTKLHGEYTELKKEFGELKNMRIERLKEQNIIRRDTDRNALFTPRSEDAALTSGVDENPFSVGYRSSKKHKDDPSDYDAMNMMSDQQMKMERSNAKLDEILDIGRHAFQDIVEQNEMILRAKEKMSESLLILGVSRQTVVQIEKVMWEDKVIFYLGAFFTLSIMWLIWKYLA</sequence>
<dbReference type="GO" id="GO:0005789">
    <property type="term" value="C:endoplasmic reticulum membrane"/>
    <property type="evidence" value="ECO:0007669"/>
    <property type="project" value="UniProtKB-SubCell"/>
</dbReference>
<evidence type="ECO:0000256" key="2">
    <source>
        <dbReference type="ARBA" id="ARBA00004409"/>
    </source>
</evidence>
<evidence type="ECO:0000256" key="11">
    <source>
        <dbReference type="ARBA" id="ARBA00040957"/>
    </source>
</evidence>
<dbReference type="GO" id="GO:0012507">
    <property type="term" value="C:ER to Golgi transport vesicle membrane"/>
    <property type="evidence" value="ECO:0007669"/>
    <property type="project" value="TreeGrafter"/>
</dbReference>
<comment type="function">
    <text evidence="12">SNARE required for protein transport between the ER and the Golgi complex.</text>
</comment>
<dbReference type="InterPro" id="IPR027027">
    <property type="entry name" value="GOSR2/Membrin/Bos1"/>
</dbReference>
<comment type="similarity">
    <text evidence="10 12">Belongs to the BOS1 family.</text>
</comment>
<dbReference type="Proteomes" id="UP000307173">
    <property type="component" value="Unassembled WGS sequence"/>
</dbReference>
<dbReference type="PIRSF" id="PIRSF028865">
    <property type="entry name" value="Membrin-2"/>
    <property type="match status" value="1"/>
</dbReference>
<dbReference type="GO" id="GO:0031902">
    <property type="term" value="C:late endosome membrane"/>
    <property type="evidence" value="ECO:0007669"/>
    <property type="project" value="TreeGrafter"/>
</dbReference>
<dbReference type="GO" id="GO:0000149">
    <property type="term" value="F:SNARE binding"/>
    <property type="evidence" value="ECO:0007669"/>
    <property type="project" value="TreeGrafter"/>
</dbReference>
<dbReference type="GO" id="GO:0015031">
    <property type="term" value="P:protein transport"/>
    <property type="evidence" value="ECO:0007669"/>
    <property type="project" value="UniProtKB-KW"/>
</dbReference>